<evidence type="ECO:0000313" key="2">
    <source>
        <dbReference type="EMBL" id="KAG6011279.1"/>
    </source>
</evidence>
<keyword evidence="1" id="KW-0539">Nucleus</keyword>
<dbReference type="GO" id="GO:0008270">
    <property type="term" value="F:zinc ion binding"/>
    <property type="evidence" value="ECO:0007669"/>
    <property type="project" value="InterPro"/>
</dbReference>
<evidence type="ECO:0000313" key="3">
    <source>
        <dbReference type="Proteomes" id="UP000748025"/>
    </source>
</evidence>
<organism evidence="2 3">
    <name type="scientific">Claviceps pusilla</name>
    <dbReference type="NCBI Taxonomy" id="123648"/>
    <lineage>
        <taxon>Eukaryota</taxon>
        <taxon>Fungi</taxon>
        <taxon>Dikarya</taxon>
        <taxon>Ascomycota</taxon>
        <taxon>Pezizomycotina</taxon>
        <taxon>Sordariomycetes</taxon>
        <taxon>Hypocreomycetidae</taxon>
        <taxon>Hypocreales</taxon>
        <taxon>Clavicipitaceae</taxon>
        <taxon>Claviceps</taxon>
    </lineage>
</organism>
<dbReference type="CDD" id="cd00067">
    <property type="entry name" value="GAL4"/>
    <property type="match status" value="1"/>
</dbReference>
<dbReference type="InterPro" id="IPR001138">
    <property type="entry name" value="Zn2Cys6_DnaBD"/>
</dbReference>
<sequence length="526" mass="58453">MDGVGLLRSKFVVGVVFTSRFCRYAAVTFGSILAVSGSSLEETAVSTCQEVLQEGAARVVCDLGQPSCSRCLRYGINCVGSGEKKYKFKNATITESTPLARSARPRAQVVQNTSPERPLGNELTSTAGAFISILSISDRQFAVQGFGPFLTDVPRRLGRSPILNASAKAFSSAVTAIYSKQTIVEALKDYGTALTCVRNAFIADPSLTTQVETLCGVYLLLLSQNFIRGHNDDCLIHIQGLLYILNNQSLENRNDPFTSQMIDLASIVLITETVIDPRVKIKSWQSEMSKTSYYGPLNDYSVVDIRSTNLTVANLIDLPAQLEEPENHLVQLRSSYELMKLEAEKLVPSVIQLNAACEASKDAQYYKAYVICESSVCVLHCLMAVLRRTLQIFHPMDFGLAQDAKHASKQVLAAATRAWSFRPLGTTYMPKTLCLQWATTDDPDIKSRLENMIDQYRQDFRGDSWTKLAMFFEHRFEKLRRRAQSRMRHHAWRDTTSSGSLNAESEFAAEAVLLEVPLPLNTTNCT</sequence>
<dbReference type="PANTHER" id="PTHR38111:SF11">
    <property type="entry name" value="TRANSCRIPTION FACTOR DOMAIN-CONTAINING PROTEIN-RELATED"/>
    <property type="match status" value="1"/>
</dbReference>
<evidence type="ECO:0000256" key="1">
    <source>
        <dbReference type="ARBA" id="ARBA00023242"/>
    </source>
</evidence>
<dbReference type="GO" id="GO:0000981">
    <property type="term" value="F:DNA-binding transcription factor activity, RNA polymerase II-specific"/>
    <property type="evidence" value="ECO:0007669"/>
    <property type="project" value="InterPro"/>
</dbReference>
<dbReference type="AlphaFoldDB" id="A0A9P7T0T5"/>
<dbReference type="InterPro" id="IPR053178">
    <property type="entry name" value="Osmoadaptation_assoc"/>
</dbReference>
<dbReference type="Proteomes" id="UP000748025">
    <property type="component" value="Unassembled WGS sequence"/>
</dbReference>
<comment type="caution">
    <text evidence="2">The sequence shown here is derived from an EMBL/GenBank/DDBJ whole genome shotgun (WGS) entry which is preliminary data.</text>
</comment>
<dbReference type="EMBL" id="SRPW01000909">
    <property type="protein sequence ID" value="KAG6011279.1"/>
    <property type="molecule type" value="Genomic_DNA"/>
</dbReference>
<gene>
    <name evidence="2" type="ORF">E4U43_008425</name>
</gene>
<keyword evidence="3" id="KW-1185">Reference proteome</keyword>
<dbReference type="PANTHER" id="PTHR38111">
    <property type="entry name" value="ZN(2)-C6 FUNGAL-TYPE DOMAIN-CONTAINING PROTEIN-RELATED"/>
    <property type="match status" value="1"/>
</dbReference>
<accession>A0A9P7T0T5</accession>
<proteinExistence type="predicted"/>
<evidence type="ECO:0008006" key="4">
    <source>
        <dbReference type="Google" id="ProtNLM"/>
    </source>
</evidence>
<protein>
    <recommendedName>
        <fullName evidence="4">Zn(2)-C6 fungal-type domain-containing protein</fullName>
    </recommendedName>
</protein>
<dbReference type="OrthoDB" id="4314040at2759"/>
<name>A0A9P7T0T5_9HYPO</name>
<reference evidence="2" key="1">
    <citation type="journal article" date="2020" name="bioRxiv">
        <title>Whole genome comparisons of ergot fungi reveals the divergence and evolution of species within the genus Claviceps are the result of varying mechanisms driving genome evolution and host range expansion.</title>
        <authorList>
            <person name="Wyka S.A."/>
            <person name="Mondo S.J."/>
            <person name="Liu M."/>
            <person name="Dettman J."/>
            <person name="Nalam V."/>
            <person name="Broders K.D."/>
        </authorList>
    </citation>
    <scope>NUCLEOTIDE SEQUENCE</scope>
    <source>
        <strain evidence="2">CCC 602</strain>
    </source>
</reference>